<keyword evidence="4" id="KW-1185">Reference proteome</keyword>
<feature type="region of interest" description="Disordered" evidence="1">
    <location>
        <begin position="737"/>
        <end position="767"/>
    </location>
</feature>
<name>A0AAV4AAA9_9GAST</name>
<keyword evidence="2" id="KW-0472">Membrane</keyword>
<dbReference type="AlphaFoldDB" id="A0AAV4AAA9"/>
<feature type="compositionally biased region" description="Basic and acidic residues" evidence="1">
    <location>
        <begin position="299"/>
        <end position="308"/>
    </location>
</feature>
<dbReference type="EMBL" id="BLXT01003727">
    <property type="protein sequence ID" value="GFO03583.1"/>
    <property type="molecule type" value="Genomic_DNA"/>
</dbReference>
<feature type="compositionally biased region" description="Basic and acidic residues" evidence="1">
    <location>
        <begin position="645"/>
        <end position="658"/>
    </location>
</feature>
<feature type="compositionally biased region" description="Basic and acidic residues" evidence="1">
    <location>
        <begin position="237"/>
        <end position="246"/>
    </location>
</feature>
<feature type="compositionally biased region" description="Basic and acidic residues" evidence="1">
    <location>
        <begin position="739"/>
        <end position="767"/>
    </location>
</feature>
<keyword evidence="2" id="KW-0812">Transmembrane</keyword>
<feature type="compositionally biased region" description="Polar residues" evidence="1">
    <location>
        <begin position="672"/>
        <end position="681"/>
    </location>
</feature>
<gene>
    <name evidence="3" type="ORF">PoB_003008800</name>
</gene>
<evidence type="ECO:0000256" key="2">
    <source>
        <dbReference type="SAM" id="Phobius"/>
    </source>
</evidence>
<keyword evidence="2" id="KW-1133">Transmembrane helix</keyword>
<accession>A0AAV4AAA9</accession>
<proteinExistence type="predicted"/>
<feature type="region of interest" description="Disordered" evidence="1">
    <location>
        <begin position="198"/>
        <end position="246"/>
    </location>
</feature>
<feature type="compositionally biased region" description="Polar residues" evidence="1">
    <location>
        <begin position="635"/>
        <end position="644"/>
    </location>
</feature>
<feature type="region of interest" description="Disordered" evidence="1">
    <location>
        <begin position="299"/>
        <end position="350"/>
    </location>
</feature>
<feature type="region of interest" description="Disordered" evidence="1">
    <location>
        <begin position="509"/>
        <end position="685"/>
    </location>
</feature>
<feature type="transmembrane region" description="Helical" evidence="2">
    <location>
        <begin position="120"/>
        <end position="142"/>
    </location>
</feature>
<feature type="compositionally biased region" description="Polar residues" evidence="1">
    <location>
        <begin position="309"/>
        <end position="318"/>
    </location>
</feature>
<feature type="compositionally biased region" description="Polar residues" evidence="1">
    <location>
        <begin position="615"/>
        <end position="627"/>
    </location>
</feature>
<evidence type="ECO:0000313" key="4">
    <source>
        <dbReference type="Proteomes" id="UP000735302"/>
    </source>
</evidence>
<evidence type="ECO:0000313" key="3">
    <source>
        <dbReference type="EMBL" id="GFO03583.1"/>
    </source>
</evidence>
<sequence length="767" mass="84198">MCAGSFDLPKYTYVEFVWVFTFRAQGLPLYQENSGFRVSANTNGQSKENSGSSVDPVETMQSFISVQMVITSANNTPSFVFMAAITSRGDVNLTCSRPTRQANLSEDISLTKGVPPDVTMVMGTILLVFGLLALVAGLLVLCRTRPEWSKILMKREKVEETPVTTIRNPCYEESTRKPDSGYFRYSDPFDHRNTLANTSELTLDKVDNVQRHPQPPPRARKDSKAATSQGGSATRPLSRDTHETSRGKANYLSALSHSVQDEYNVSDDYEDYSTIEMVDEEVKLHQKAEALRQMSLESNRHVERHEESASQQDGQLQPPTIVRLHRKESDVKNSDKQALSQQEETDTADLNLYASADDDEEEGDVRLTPDPSLGIVSDLSKMVSSSPEKIASYENTDIHGQARCGAFPDARIYGEGSATPILSLVMHQQRRGCPRDAPADDESGIYGAGSETSLPNYEPDSKHSCFEFSHLPEKTQGTQEDSDLELYGPMSGTPLPDSATAKQTATVHYTQVRKEPRVGIESSEEGSTSVYSYTKLHDTTTQTDQAESDVYGACSGTPAPVSGGGSVDDPITPEVRTDNSHGSDSSTASGTLSSTSSHGCVRPALEIIPTRAEQRANSSDEAENPNTRDIGDCQGTGNTSTSGSRRLEDDNRHIETALDCRTPSPRADKGVENSSISADSNQNRERYTPTCEVIEGKHGNGPKNFNDNARFVPIHNNSSSSSKYINVNNNINELNNGREVQRGHDDNTCTEEDHVYESYTEQPKEGY</sequence>
<organism evidence="3 4">
    <name type="scientific">Plakobranchus ocellatus</name>
    <dbReference type="NCBI Taxonomy" id="259542"/>
    <lineage>
        <taxon>Eukaryota</taxon>
        <taxon>Metazoa</taxon>
        <taxon>Spiralia</taxon>
        <taxon>Lophotrochozoa</taxon>
        <taxon>Mollusca</taxon>
        <taxon>Gastropoda</taxon>
        <taxon>Heterobranchia</taxon>
        <taxon>Euthyneura</taxon>
        <taxon>Panpulmonata</taxon>
        <taxon>Sacoglossa</taxon>
        <taxon>Placobranchoidea</taxon>
        <taxon>Plakobranchidae</taxon>
        <taxon>Plakobranchus</taxon>
    </lineage>
</organism>
<dbReference type="Proteomes" id="UP000735302">
    <property type="component" value="Unassembled WGS sequence"/>
</dbReference>
<comment type="caution">
    <text evidence="3">The sequence shown here is derived from an EMBL/GenBank/DDBJ whole genome shotgun (WGS) entry which is preliminary data.</text>
</comment>
<evidence type="ECO:0000256" key="1">
    <source>
        <dbReference type="SAM" id="MobiDB-lite"/>
    </source>
</evidence>
<reference evidence="3 4" key="1">
    <citation type="journal article" date="2021" name="Elife">
        <title>Chloroplast acquisition without the gene transfer in kleptoplastic sea slugs, Plakobranchus ocellatus.</title>
        <authorList>
            <person name="Maeda T."/>
            <person name="Takahashi S."/>
            <person name="Yoshida T."/>
            <person name="Shimamura S."/>
            <person name="Takaki Y."/>
            <person name="Nagai Y."/>
            <person name="Toyoda A."/>
            <person name="Suzuki Y."/>
            <person name="Arimoto A."/>
            <person name="Ishii H."/>
            <person name="Satoh N."/>
            <person name="Nishiyama T."/>
            <person name="Hasebe M."/>
            <person name="Maruyama T."/>
            <person name="Minagawa J."/>
            <person name="Obokata J."/>
            <person name="Shigenobu S."/>
        </authorList>
    </citation>
    <scope>NUCLEOTIDE SEQUENCE [LARGE SCALE GENOMIC DNA]</scope>
</reference>
<protein>
    <submittedName>
        <fullName evidence="3">Uncharacterized protein</fullName>
    </submittedName>
</protein>
<feature type="compositionally biased region" description="Low complexity" evidence="1">
    <location>
        <begin position="582"/>
        <end position="599"/>
    </location>
</feature>